<evidence type="ECO:0008006" key="3">
    <source>
        <dbReference type="Google" id="ProtNLM"/>
    </source>
</evidence>
<proteinExistence type="predicted"/>
<dbReference type="Proteomes" id="UP000295709">
    <property type="component" value="Unassembled WGS sequence"/>
</dbReference>
<dbReference type="EMBL" id="SOQW01000002">
    <property type="protein sequence ID" value="TDX93153.1"/>
    <property type="molecule type" value="Genomic_DNA"/>
</dbReference>
<keyword evidence="2" id="KW-1185">Reference proteome</keyword>
<evidence type="ECO:0000313" key="1">
    <source>
        <dbReference type="EMBL" id="TDX93153.1"/>
    </source>
</evidence>
<comment type="caution">
    <text evidence="1">The sequence shown here is derived from an EMBL/GenBank/DDBJ whole genome shotgun (WGS) entry which is preliminary data.</text>
</comment>
<protein>
    <recommendedName>
        <fullName evidence="3">HEPN domain-containing protein</fullName>
    </recommendedName>
</protein>
<organism evidence="1 2">
    <name type="scientific">Chryseobacterium daecheongense</name>
    <dbReference type="NCBI Taxonomy" id="192389"/>
    <lineage>
        <taxon>Bacteria</taxon>
        <taxon>Pseudomonadati</taxon>
        <taxon>Bacteroidota</taxon>
        <taxon>Flavobacteriia</taxon>
        <taxon>Flavobacteriales</taxon>
        <taxon>Weeksellaceae</taxon>
        <taxon>Chryseobacterium group</taxon>
        <taxon>Chryseobacterium</taxon>
    </lineage>
</organism>
<reference evidence="1 2" key="1">
    <citation type="submission" date="2019-03" db="EMBL/GenBank/DDBJ databases">
        <title>Genomic Encyclopedia of Archaeal and Bacterial Type Strains, Phase II (KMG-II): from individual species to whole genera.</title>
        <authorList>
            <person name="Goeker M."/>
        </authorList>
    </citation>
    <scope>NUCLEOTIDE SEQUENCE [LARGE SCALE GENOMIC DNA]</scope>
    <source>
        <strain evidence="1 2">DSM 15235</strain>
    </source>
</reference>
<evidence type="ECO:0000313" key="2">
    <source>
        <dbReference type="Proteomes" id="UP000295709"/>
    </source>
</evidence>
<accession>A0ABY2FXF2</accession>
<sequence>MFEWAAEKAKLKEKMMILNYYRIAKAEACFYMLCKYTIK</sequence>
<gene>
    <name evidence="1" type="ORF">BCF50_2110</name>
</gene>
<name>A0ABY2FXF2_9FLAO</name>